<dbReference type="NCBIfam" id="TIGR01145">
    <property type="entry name" value="ATP_synt_delta"/>
    <property type="match status" value="1"/>
</dbReference>
<evidence type="ECO:0000256" key="6">
    <source>
        <dbReference type="ARBA" id="ARBA00023196"/>
    </source>
</evidence>
<comment type="similarity">
    <text evidence="8">Belongs to the ATPase delta chain family.</text>
</comment>
<dbReference type="NCBIfam" id="NF009967">
    <property type="entry name" value="PRK13430.1"/>
    <property type="match status" value="1"/>
</dbReference>
<reference evidence="10 12" key="2">
    <citation type="submission" date="2020-08" db="EMBL/GenBank/DDBJ databases">
        <title>Sequencing the genomes of 1000 actinobacteria strains.</title>
        <authorList>
            <person name="Klenk H.-P."/>
        </authorList>
    </citation>
    <scope>NUCLEOTIDE SEQUENCE [LARGE SCALE GENOMIC DNA]</scope>
    <source>
        <strain evidence="10 12">DSM 21065</strain>
    </source>
</reference>
<dbReference type="PROSITE" id="PS00389">
    <property type="entry name" value="ATPASE_DELTA"/>
    <property type="match status" value="1"/>
</dbReference>
<comment type="function">
    <text evidence="8">This protein is part of the stalk that links CF(0) to CF(1). It either transmits conformational changes from CF(0) to CF(1) or is implicated in proton conduction.</text>
</comment>
<organism evidence="9 11">
    <name type="scientific">Cryobacterium roopkundense</name>
    <dbReference type="NCBI Taxonomy" id="1001240"/>
    <lineage>
        <taxon>Bacteria</taxon>
        <taxon>Bacillati</taxon>
        <taxon>Actinomycetota</taxon>
        <taxon>Actinomycetes</taxon>
        <taxon>Micrococcales</taxon>
        <taxon>Microbacteriaceae</taxon>
        <taxon>Cryobacterium</taxon>
    </lineage>
</organism>
<dbReference type="GO" id="GO:0046933">
    <property type="term" value="F:proton-transporting ATP synthase activity, rotational mechanism"/>
    <property type="evidence" value="ECO:0007669"/>
    <property type="project" value="UniProtKB-UniRule"/>
</dbReference>
<keyword evidence="11" id="KW-1185">Reference proteome</keyword>
<reference evidence="9 11" key="1">
    <citation type="submission" date="2014-08" db="EMBL/GenBank/DDBJ databases">
        <authorList>
            <person name="Sisinthy S."/>
        </authorList>
    </citation>
    <scope>NUCLEOTIDE SEQUENCE [LARGE SCALE GENOMIC DNA]</scope>
    <source>
        <strain evidence="9 11">RuG17</strain>
    </source>
</reference>
<keyword evidence="4 8" id="KW-0406">Ion transport</keyword>
<evidence type="ECO:0000256" key="8">
    <source>
        <dbReference type="HAMAP-Rule" id="MF_01416"/>
    </source>
</evidence>
<dbReference type="Proteomes" id="UP000029864">
    <property type="component" value="Unassembled WGS sequence"/>
</dbReference>
<comment type="subcellular location">
    <subcellularLocation>
        <location evidence="8">Cell membrane</location>
        <topology evidence="8">Peripheral membrane protein</topology>
    </subcellularLocation>
    <subcellularLocation>
        <location evidence="1">Membrane</location>
    </subcellularLocation>
</comment>
<evidence type="ECO:0000256" key="2">
    <source>
        <dbReference type="ARBA" id="ARBA00022448"/>
    </source>
</evidence>
<dbReference type="eggNOG" id="COG0712">
    <property type="taxonomic scope" value="Bacteria"/>
</dbReference>
<accession>A0A099J4X0</accession>
<dbReference type="HAMAP" id="MF_01416">
    <property type="entry name" value="ATP_synth_delta_bact"/>
    <property type="match status" value="1"/>
</dbReference>
<dbReference type="Proteomes" id="UP000561726">
    <property type="component" value="Unassembled WGS sequence"/>
</dbReference>
<dbReference type="RefSeq" id="WP_035837598.1">
    <property type="nucleotide sequence ID" value="NZ_JACHBQ010000001.1"/>
</dbReference>
<dbReference type="EMBL" id="JACHBQ010000001">
    <property type="protein sequence ID" value="MBB5640198.1"/>
    <property type="molecule type" value="Genomic_DNA"/>
</dbReference>
<evidence type="ECO:0000256" key="7">
    <source>
        <dbReference type="ARBA" id="ARBA00023310"/>
    </source>
</evidence>
<dbReference type="OrthoDB" id="5242917at2"/>
<evidence type="ECO:0000256" key="4">
    <source>
        <dbReference type="ARBA" id="ARBA00023065"/>
    </source>
</evidence>
<evidence type="ECO:0000256" key="5">
    <source>
        <dbReference type="ARBA" id="ARBA00023136"/>
    </source>
</evidence>
<keyword evidence="7 8" id="KW-0066">ATP synthesis</keyword>
<evidence type="ECO:0000313" key="10">
    <source>
        <dbReference type="EMBL" id="MBB5640198.1"/>
    </source>
</evidence>
<dbReference type="PRINTS" id="PR00125">
    <property type="entry name" value="ATPASEDELTA"/>
</dbReference>
<evidence type="ECO:0000256" key="3">
    <source>
        <dbReference type="ARBA" id="ARBA00022781"/>
    </source>
</evidence>
<dbReference type="InterPro" id="IPR020781">
    <property type="entry name" value="ATPase_OSCP/d_CS"/>
</dbReference>
<dbReference type="STRING" id="1001240.GY21_14525"/>
<keyword evidence="2 8" id="KW-0813">Transport</keyword>
<name>A0A099J4X0_9MICO</name>
<proteinExistence type="inferred from homology"/>
<protein>
    <recommendedName>
        <fullName evidence="8">ATP synthase subunit delta</fullName>
    </recommendedName>
    <alternativeName>
        <fullName evidence="8">ATP synthase F(1) sector subunit delta</fullName>
    </alternativeName>
    <alternativeName>
        <fullName evidence="8">F-type ATPase subunit delta</fullName>
        <shortName evidence="8">F-ATPase subunit delta</shortName>
    </alternativeName>
</protein>
<comment type="caution">
    <text evidence="9">The sequence shown here is derived from an EMBL/GenBank/DDBJ whole genome shotgun (WGS) entry which is preliminary data.</text>
</comment>
<keyword evidence="8" id="KW-1003">Cell membrane</keyword>
<dbReference type="InterPro" id="IPR000711">
    <property type="entry name" value="ATPase_OSCP/dsu"/>
</dbReference>
<dbReference type="GO" id="GO:0045259">
    <property type="term" value="C:proton-transporting ATP synthase complex"/>
    <property type="evidence" value="ECO:0007669"/>
    <property type="project" value="UniProtKB-KW"/>
</dbReference>
<dbReference type="GO" id="GO:0005886">
    <property type="term" value="C:plasma membrane"/>
    <property type="evidence" value="ECO:0007669"/>
    <property type="project" value="UniProtKB-SubCell"/>
</dbReference>
<sequence>MGSATREALASSRTALAGSIGTIDLATGESLFKAGRVVGASSQLLSALADPAASAAAKVTLVKAVFGQATTPLALDLLGSVVAERWSNHGDLLAGIEDLGLRATAISAPSSVSIEAELFAFGTAVSSDAELELALASKLGLPTAKAGLVEKLLAGKVSPQTLTIVRHLVQQPRGRRIGELLRHAAAVVADQAGTSIATITSAGALAPAQLDRLTKSLSDRYGRRLSINLVVDPAVVGGVRVQIGDDVIDGSIATRLADLRLQLAR</sequence>
<gene>
    <name evidence="8" type="primary">atpH</name>
    <name evidence="10" type="ORF">BJ997_000746</name>
    <name evidence="9" type="ORF">GY21_14525</name>
</gene>
<evidence type="ECO:0000256" key="1">
    <source>
        <dbReference type="ARBA" id="ARBA00004370"/>
    </source>
</evidence>
<keyword evidence="5 8" id="KW-0472">Membrane</keyword>
<evidence type="ECO:0000313" key="11">
    <source>
        <dbReference type="Proteomes" id="UP000029864"/>
    </source>
</evidence>
<evidence type="ECO:0000313" key="9">
    <source>
        <dbReference type="EMBL" id="KGJ72552.1"/>
    </source>
</evidence>
<evidence type="ECO:0000313" key="12">
    <source>
        <dbReference type="Proteomes" id="UP000561726"/>
    </source>
</evidence>
<dbReference type="Pfam" id="PF00213">
    <property type="entry name" value="OSCP"/>
    <property type="match status" value="1"/>
</dbReference>
<keyword evidence="6 8" id="KW-0139">CF(1)</keyword>
<keyword evidence="3 8" id="KW-0375">Hydrogen ion transport</keyword>
<dbReference type="EMBL" id="JPXF01000066">
    <property type="protein sequence ID" value="KGJ72552.1"/>
    <property type="molecule type" value="Genomic_DNA"/>
</dbReference>
<dbReference type="AlphaFoldDB" id="A0A099J4X0"/>
<dbReference type="PANTHER" id="PTHR11910">
    <property type="entry name" value="ATP SYNTHASE DELTA CHAIN"/>
    <property type="match status" value="1"/>
</dbReference>
<comment type="function">
    <text evidence="8">F(1)F(0) ATP synthase produces ATP from ADP in the presence of a proton or sodium gradient. F-type ATPases consist of two structural domains, F(1) containing the extramembraneous catalytic core and F(0) containing the membrane proton channel, linked together by a central stalk and a peripheral stalk. During catalysis, ATP synthesis in the catalytic domain of F(1) is coupled via a rotary mechanism of the central stalk subunits to proton translocation.</text>
</comment>